<organism evidence="2 3">
    <name type="scientific">Porphyra umbilicalis</name>
    <name type="common">Purple laver</name>
    <name type="synonym">Red alga</name>
    <dbReference type="NCBI Taxonomy" id="2786"/>
    <lineage>
        <taxon>Eukaryota</taxon>
        <taxon>Rhodophyta</taxon>
        <taxon>Bangiophyceae</taxon>
        <taxon>Bangiales</taxon>
        <taxon>Bangiaceae</taxon>
        <taxon>Porphyra</taxon>
    </lineage>
</organism>
<dbReference type="Pfam" id="PF16787">
    <property type="entry name" value="NDC10_II"/>
    <property type="match status" value="1"/>
</dbReference>
<proteinExistence type="predicted"/>
<dbReference type="InterPro" id="IPR038279">
    <property type="entry name" value="Ndc10_dom2_sf"/>
</dbReference>
<accession>A0A1X6NSW1</accession>
<dbReference type="Proteomes" id="UP000218209">
    <property type="component" value="Unassembled WGS sequence"/>
</dbReference>
<keyword evidence="3" id="KW-1185">Reference proteome</keyword>
<feature type="domain" description="Ndc10" evidence="1">
    <location>
        <begin position="84"/>
        <end position="217"/>
    </location>
</feature>
<dbReference type="AlphaFoldDB" id="A0A1X6NSW1"/>
<gene>
    <name evidence="2" type="ORF">BU14_0512s0002</name>
</gene>
<evidence type="ECO:0000259" key="1">
    <source>
        <dbReference type="Pfam" id="PF16787"/>
    </source>
</evidence>
<name>A0A1X6NSW1_PORUM</name>
<reference evidence="2 3" key="1">
    <citation type="submission" date="2017-03" db="EMBL/GenBank/DDBJ databases">
        <title>WGS assembly of Porphyra umbilicalis.</title>
        <authorList>
            <person name="Brawley S.H."/>
            <person name="Blouin N.A."/>
            <person name="Ficko-Blean E."/>
            <person name="Wheeler G.L."/>
            <person name="Lohr M."/>
            <person name="Goodson H.V."/>
            <person name="Jenkins J.W."/>
            <person name="Blaby-Haas C.E."/>
            <person name="Helliwell K.E."/>
            <person name="Chan C."/>
            <person name="Marriage T."/>
            <person name="Bhattacharya D."/>
            <person name="Klein A.S."/>
            <person name="Badis Y."/>
            <person name="Brodie J."/>
            <person name="Cao Y."/>
            <person name="Collen J."/>
            <person name="Dittami S.M."/>
            <person name="Gachon C.M."/>
            <person name="Green B.R."/>
            <person name="Karpowicz S."/>
            <person name="Kim J.W."/>
            <person name="Kudahl U."/>
            <person name="Lin S."/>
            <person name="Michel G."/>
            <person name="Mittag M."/>
            <person name="Olson B.J."/>
            <person name="Pangilinan J."/>
            <person name="Peng Y."/>
            <person name="Qiu H."/>
            <person name="Shu S."/>
            <person name="Singer J.T."/>
            <person name="Smith A.G."/>
            <person name="Sprecher B.N."/>
            <person name="Wagner V."/>
            <person name="Wang W."/>
            <person name="Wang Z.-Y."/>
            <person name="Yan J."/>
            <person name="Yarish C."/>
            <person name="Zoeuner-Riek S."/>
            <person name="Zhuang Y."/>
            <person name="Zou Y."/>
            <person name="Lindquist E.A."/>
            <person name="Grimwood J."/>
            <person name="Barry K."/>
            <person name="Rokhsar D.S."/>
            <person name="Schmutz J."/>
            <person name="Stiller J.W."/>
            <person name="Grossman A.R."/>
            <person name="Prochnik S.E."/>
        </authorList>
    </citation>
    <scope>NUCLEOTIDE SEQUENCE [LARGE SCALE GENOMIC DNA]</scope>
    <source>
        <strain evidence="2">4086291</strain>
    </source>
</reference>
<dbReference type="GO" id="GO:0003677">
    <property type="term" value="F:DNA binding"/>
    <property type="evidence" value="ECO:0007669"/>
    <property type="project" value="InterPro"/>
</dbReference>
<sequence length="336" mass="36831">MADALVATFHSPGMDQTRPPVTLSPVFDPTDDELRVGGVTPALYRAADQTCGSRPWYRVPLWPSARGCLFQQIKIAFIQQNQRDVLLQCSVSNNAAKTHLGRRAAAQKGKEAGVSENDIKKQGTWNPGLTRSAYDAAIPNRDVILALSSRPLSTTCPTSPRLQVPVPPDLQATLFPWLESEEKAYEERLAADELCVDEALVNFFRLIRWARSAFLQSWAARFATGGIPDDAYIRRHPLLADPLFKDFENLSQRTLSGVAQSAVSAVEQMIPQLALVVEAVVEASAAEAMADSHRHERYMEGRLEAGFSGVHTQADKHAAALMKHTDASVASAQTQK</sequence>
<dbReference type="InterPro" id="IPR031872">
    <property type="entry name" value="NDC10_II"/>
</dbReference>
<dbReference type="OrthoDB" id="3033349at2759"/>
<protein>
    <recommendedName>
        <fullName evidence="1">Ndc10 domain-containing protein</fullName>
    </recommendedName>
</protein>
<dbReference type="EMBL" id="KV919116">
    <property type="protein sequence ID" value="OSX71678.1"/>
    <property type="molecule type" value="Genomic_DNA"/>
</dbReference>
<dbReference type="Gene3D" id="1.10.443.20">
    <property type="entry name" value="Centromere DNA-binding protein complex CBF3 subunit, domain 2"/>
    <property type="match status" value="1"/>
</dbReference>
<evidence type="ECO:0000313" key="2">
    <source>
        <dbReference type="EMBL" id="OSX71678.1"/>
    </source>
</evidence>
<evidence type="ECO:0000313" key="3">
    <source>
        <dbReference type="Proteomes" id="UP000218209"/>
    </source>
</evidence>